<protein>
    <recommendedName>
        <fullName evidence="1">RNA-directed DNA polymerase</fullName>
        <ecNumber evidence="1">2.7.7.49</ecNumber>
    </recommendedName>
</protein>
<dbReference type="Gene3D" id="3.10.10.10">
    <property type="entry name" value="HIV Type 1 Reverse Transcriptase, subunit A, domain 1"/>
    <property type="match status" value="1"/>
</dbReference>
<dbReference type="InterPro" id="IPR043502">
    <property type="entry name" value="DNA/RNA_pol_sf"/>
</dbReference>
<keyword evidence="2" id="KW-0808">Transferase</keyword>
<feature type="compositionally biased region" description="Basic and acidic residues" evidence="9">
    <location>
        <begin position="1138"/>
        <end position="1161"/>
    </location>
</feature>
<evidence type="ECO:0000313" key="13">
    <source>
        <dbReference type="EMBL" id="CAB3386775.1"/>
    </source>
</evidence>
<dbReference type="InterPro" id="IPR043128">
    <property type="entry name" value="Rev_trsase/Diguanyl_cyclase"/>
</dbReference>
<dbReference type="PROSITE" id="PS50878">
    <property type="entry name" value="RT_POL"/>
    <property type="match status" value="1"/>
</dbReference>
<evidence type="ECO:0000259" key="12">
    <source>
        <dbReference type="PROSITE" id="PS50994"/>
    </source>
</evidence>
<comment type="caution">
    <text evidence="13">The sequence shown here is derived from an EMBL/GenBank/DDBJ whole genome shotgun (WGS) entry which is preliminary data.</text>
</comment>
<keyword evidence="7" id="KW-0695">RNA-directed DNA polymerase</keyword>
<dbReference type="Gene3D" id="2.40.70.10">
    <property type="entry name" value="Acid Proteases"/>
    <property type="match status" value="1"/>
</dbReference>
<feature type="region of interest" description="Disordered" evidence="9">
    <location>
        <begin position="189"/>
        <end position="236"/>
    </location>
</feature>
<dbReference type="InterPro" id="IPR050951">
    <property type="entry name" value="Retrovirus_Pol_polyprotein"/>
</dbReference>
<keyword evidence="8" id="KW-0863">Zinc-finger</keyword>
<dbReference type="InterPro" id="IPR000477">
    <property type="entry name" value="RT_dom"/>
</dbReference>
<dbReference type="Gene3D" id="3.30.70.270">
    <property type="match status" value="1"/>
</dbReference>
<dbReference type="InterPro" id="IPR036397">
    <property type="entry name" value="RNaseH_sf"/>
</dbReference>
<keyword evidence="8" id="KW-0862">Zinc</keyword>
<evidence type="ECO:0000259" key="10">
    <source>
        <dbReference type="PROSITE" id="PS50158"/>
    </source>
</evidence>
<gene>
    <name evidence="13" type="ORF">CLODIP_2_CD09158</name>
</gene>
<evidence type="ECO:0000256" key="7">
    <source>
        <dbReference type="ARBA" id="ARBA00022918"/>
    </source>
</evidence>
<dbReference type="SUPFAM" id="SSF50630">
    <property type="entry name" value="Acid proteases"/>
    <property type="match status" value="1"/>
</dbReference>
<feature type="domain" description="CCHC-type" evidence="10">
    <location>
        <begin position="250"/>
        <end position="265"/>
    </location>
</feature>
<dbReference type="GO" id="GO:0008270">
    <property type="term" value="F:zinc ion binding"/>
    <property type="evidence" value="ECO:0007669"/>
    <property type="project" value="UniProtKB-KW"/>
</dbReference>
<dbReference type="GO" id="GO:0004519">
    <property type="term" value="F:endonuclease activity"/>
    <property type="evidence" value="ECO:0007669"/>
    <property type="project" value="UniProtKB-KW"/>
</dbReference>
<dbReference type="GO" id="GO:0003964">
    <property type="term" value="F:RNA-directed DNA polymerase activity"/>
    <property type="evidence" value="ECO:0007669"/>
    <property type="project" value="UniProtKB-KW"/>
</dbReference>
<keyword evidence="14" id="KW-1185">Reference proteome</keyword>
<dbReference type="InterPro" id="IPR012337">
    <property type="entry name" value="RNaseH-like_sf"/>
</dbReference>
<organism evidence="13 14">
    <name type="scientific">Cloeon dipterum</name>
    <dbReference type="NCBI Taxonomy" id="197152"/>
    <lineage>
        <taxon>Eukaryota</taxon>
        <taxon>Metazoa</taxon>
        <taxon>Ecdysozoa</taxon>
        <taxon>Arthropoda</taxon>
        <taxon>Hexapoda</taxon>
        <taxon>Insecta</taxon>
        <taxon>Pterygota</taxon>
        <taxon>Palaeoptera</taxon>
        <taxon>Ephemeroptera</taxon>
        <taxon>Pisciforma</taxon>
        <taxon>Baetidae</taxon>
        <taxon>Cloeon</taxon>
    </lineage>
</organism>
<dbReference type="GO" id="GO:0015074">
    <property type="term" value="P:DNA integration"/>
    <property type="evidence" value="ECO:0007669"/>
    <property type="project" value="InterPro"/>
</dbReference>
<evidence type="ECO:0000256" key="4">
    <source>
        <dbReference type="ARBA" id="ARBA00022722"/>
    </source>
</evidence>
<dbReference type="InterPro" id="IPR021109">
    <property type="entry name" value="Peptidase_aspartic_dom_sf"/>
</dbReference>
<name>A0A8S1DWC0_9INSE</name>
<dbReference type="EC" id="2.7.7.49" evidence="1"/>
<evidence type="ECO:0000256" key="9">
    <source>
        <dbReference type="SAM" id="MobiDB-lite"/>
    </source>
</evidence>
<dbReference type="PANTHER" id="PTHR37984:SF9">
    <property type="entry name" value="INTEGRASE CATALYTIC DOMAIN-CONTAINING PROTEIN"/>
    <property type="match status" value="1"/>
</dbReference>
<dbReference type="Gene3D" id="3.30.420.10">
    <property type="entry name" value="Ribonuclease H-like superfamily/Ribonuclease H"/>
    <property type="match status" value="1"/>
</dbReference>
<dbReference type="PROSITE" id="PS50158">
    <property type="entry name" value="ZF_CCHC"/>
    <property type="match status" value="1"/>
</dbReference>
<evidence type="ECO:0000313" key="14">
    <source>
        <dbReference type="Proteomes" id="UP000494165"/>
    </source>
</evidence>
<dbReference type="SUPFAM" id="SSF53098">
    <property type="entry name" value="Ribonuclease H-like"/>
    <property type="match status" value="1"/>
</dbReference>
<evidence type="ECO:0000256" key="6">
    <source>
        <dbReference type="ARBA" id="ARBA00022801"/>
    </source>
</evidence>
<dbReference type="InterPro" id="IPR041577">
    <property type="entry name" value="RT_RNaseH_2"/>
</dbReference>
<dbReference type="PANTHER" id="PTHR37984">
    <property type="entry name" value="PROTEIN CBG26694"/>
    <property type="match status" value="1"/>
</dbReference>
<feature type="domain" description="Reverse transcriptase" evidence="11">
    <location>
        <begin position="495"/>
        <end position="672"/>
    </location>
</feature>
<dbReference type="GO" id="GO:0003676">
    <property type="term" value="F:nucleic acid binding"/>
    <property type="evidence" value="ECO:0007669"/>
    <property type="project" value="InterPro"/>
</dbReference>
<dbReference type="GO" id="GO:0042575">
    <property type="term" value="C:DNA polymerase complex"/>
    <property type="evidence" value="ECO:0007669"/>
    <property type="project" value="UniProtKB-ARBA"/>
</dbReference>
<dbReference type="InterPro" id="IPR001878">
    <property type="entry name" value="Znf_CCHC"/>
</dbReference>
<reference evidence="13 14" key="1">
    <citation type="submission" date="2020-04" db="EMBL/GenBank/DDBJ databases">
        <authorList>
            <person name="Alioto T."/>
            <person name="Alioto T."/>
            <person name="Gomez Garrido J."/>
        </authorList>
    </citation>
    <scope>NUCLEOTIDE SEQUENCE [LARGE SCALE GENOMIC DNA]</scope>
</reference>
<dbReference type="InterPro" id="IPR001584">
    <property type="entry name" value="Integrase_cat-core"/>
</dbReference>
<feature type="compositionally biased region" description="Basic and acidic residues" evidence="9">
    <location>
        <begin position="8"/>
        <end position="22"/>
    </location>
</feature>
<dbReference type="AlphaFoldDB" id="A0A8S1DWC0"/>
<dbReference type="Pfam" id="PF00665">
    <property type="entry name" value="rve"/>
    <property type="match status" value="1"/>
</dbReference>
<evidence type="ECO:0000256" key="1">
    <source>
        <dbReference type="ARBA" id="ARBA00012493"/>
    </source>
</evidence>
<accession>A0A8S1DWC0</accession>
<evidence type="ECO:0000256" key="5">
    <source>
        <dbReference type="ARBA" id="ARBA00022759"/>
    </source>
</evidence>
<dbReference type="SMART" id="SM00343">
    <property type="entry name" value="ZnF_C2HC"/>
    <property type="match status" value="1"/>
</dbReference>
<evidence type="ECO:0000256" key="8">
    <source>
        <dbReference type="PROSITE-ProRule" id="PRU00047"/>
    </source>
</evidence>
<feature type="region of interest" description="Disordered" evidence="9">
    <location>
        <begin position="1"/>
        <end position="29"/>
    </location>
</feature>
<evidence type="ECO:0000256" key="3">
    <source>
        <dbReference type="ARBA" id="ARBA00022695"/>
    </source>
</evidence>
<keyword evidence="5" id="KW-0255">Endonuclease</keyword>
<proteinExistence type="predicted"/>
<feature type="domain" description="Integrase catalytic" evidence="12">
    <location>
        <begin position="843"/>
        <end position="1018"/>
    </location>
</feature>
<dbReference type="Proteomes" id="UP000494165">
    <property type="component" value="Unassembled WGS sequence"/>
</dbReference>
<dbReference type="GO" id="GO:0016787">
    <property type="term" value="F:hydrolase activity"/>
    <property type="evidence" value="ECO:0007669"/>
    <property type="project" value="UniProtKB-KW"/>
</dbReference>
<dbReference type="EMBL" id="CADEPI010000511">
    <property type="protein sequence ID" value="CAB3386775.1"/>
    <property type="molecule type" value="Genomic_DNA"/>
</dbReference>
<sequence length="1161" mass="131212">MADGDQDQPSRQDGPRRGKRPDPFNPNGPLSFDEYLQRWAFHFRVQKITDADEKRDYFVDSQDDKTFSIISKICTPTSPEETSFETITTRLSQYFMRNEPQKIVYQDQFNQRIQGPQEPVAEYIAELSSLATKCGLKAREELLVPKIISGLKNMKLKEEFLAEESEKLTWDYVTAKIYAHERAAVSAQSLSNPPAVHQVGESARKWGKKGQVQKQQRGQGSGLEDQKKPLCSGCGRRHERSECTFKDVECFACKKRGHIARVCKQVKGKKGSAHHVQEEEESDEGQEEAVTNYLLQIEARPNAKQKKIELRIPLAGRELTMEVDTGATYSLIGWPTFVEYFPDVNCLQPSEVKMKAWGQNGDIRAAGKVVVQLQPKGKPPVMLDLLVMEKEGPALIGRNWFKPLGISVDVPELIFAQTSPRVSKTVEVPQVFHMTQLPPEFSEFADVFEPGLGRYKGAPVHIPLKPEAKPRQLPARNVPFGLREKAGKALDELERKKVIEKVMFSEWATPVVYVEKGDSVRLCADFSATVNPACASADFPLPSMDQLISGVKPGSHFAKIDLADAYLQFEVDEESSKLLTISTHKGRYRFLRLPPGLSICPALFQEKNQTLVGHIPGVKVYFDDVLIVADSKEELIERTRAVLQIYQAKGLKVKLSKCFFDVPALEFLGYSFTPEGVRPTPGKLKALEEMRVPENVEELRAWLGLLKKGVPFTWSEKCQEAWNCLKSILMKRFALAYFDPAKPLRLACDGSKKGVGAVLSQLDETGNEIEVEALSIVWAVKKLKKYLWGLQFELVTDHKPLLGIFAKGKPMAEDLPSKMKRLSLPCTEEEDEEEESRIAFLQIIENKDQLSLQTFQDETKWDEKLQLVYNCILQADGLSGWIDAEATKNMDTETAIKFCRKLFRIQGLCDILVCDNGPAFRAQEFKNFCERQGIELIFSPPYSPQTNGLAERAVQTVKTFLKKVPEIEWPARLDSFLLGHNSTPLAATGVAPAEFNLGRRPQTVIDRLRPEMAIIQRQTNRDKRAVASVEKLPKVPVPEQVATGRSYRDPKVRWETAQVVRALGPRRVLLQTNHGPVERHADQIKLQPIRQLPDAVEEDEEMPQVNPEATQVQLALPEPMLEEETPEPGPSTKPITPVREERRRPSREVRLPSRFRDFVLK</sequence>
<dbReference type="SUPFAM" id="SSF56672">
    <property type="entry name" value="DNA/RNA polymerases"/>
    <property type="match status" value="1"/>
</dbReference>
<evidence type="ECO:0000256" key="2">
    <source>
        <dbReference type="ARBA" id="ARBA00022679"/>
    </source>
</evidence>
<dbReference type="InterPro" id="IPR041373">
    <property type="entry name" value="RT_RNaseH"/>
</dbReference>
<dbReference type="CDD" id="cd01647">
    <property type="entry name" value="RT_LTR"/>
    <property type="match status" value="1"/>
</dbReference>
<dbReference type="Pfam" id="PF00078">
    <property type="entry name" value="RVT_1"/>
    <property type="match status" value="1"/>
</dbReference>
<feature type="compositionally biased region" description="Low complexity" evidence="9">
    <location>
        <begin position="209"/>
        <end position="218"/>
    </location>
</feature>
<dbReference type="Pfam" id="PF17919">
    <property type="entry name" value="RT_RNaseH_2"/>
    <property type="match status" value="1"/>
</dbReference>
<dbReference type="Pfam" id="PF17917">
    <property type="entry name" value="RT_RNaseH"/>
    <property type="match status" value="1"/>
</dbReference>
<keyword evidence="8" id="KW-0479">Metal-binding</keyword>
<feature type="region of interest" description="Disordered" evidence="9">
    <location>
        <begin position="1094"/>
        <end position="1161"/>
    </location>
</feature>
<keyword evidence="6" id="KW-0378">Hydrolase</keyword>
<dbReference type="PROSITE" id="PS50994">
    <property type="entry name" value="INTEGRASE"/>
    <property type="match status" value="1"/>
</dbReference>
<evidence type="ECO:0000259" key="11">
    <source>
        <dbReference type="PROSITE" id="PS50878"/>
    </source>
</evidence>
<keyword evidence="4" id="KW-0540">Nuclease</keyword>
<dbReference type="OrthoDB" id="10052901at2759"/>
<keyword evidence="3" id="KW-0548">Nucleotidyltransferase</keyword>